<sequence>MRDRVAALTFLAGVSTLHALPAAAQHYQSSPERRTVAEKDWGEWLGPFRAKLVPSLMEDFGERYLYASANAALPAPRPGERRVVFLGDSITDRWNLAASFPGRRYINRGIGSQVTAQMILRFHQDVIALKPSAVVVLAGINDLQGFLQHETTEQIEANWETMADLADAHGIRMVFGALLPVNDYTPAAKDVLKERDPVRIRALNAWLRAFCKRRGYAFADYFTPLADERGLMAARFTQDGVHPLDDGYAVMAPVAQRAIDQALGDEK</sequence>
<name>T0J0F2_9SPHN</name>
<dbReference type="InterPro" id="IPR036514">
    <property type="entry name" value="SGNH_hydro_sf"/>
</dbReference>
<dbReference type="InterPro" id="IPR013830">
    <property type="entry name" value="SGNH_hydro"/>
</dbReference>
<gene>
    <name evidence="3" type="ORF">L284_12230</name>
</gene>
<dbReference type="GO" id="GO:0004622">
    <property type="term" value="F:phosphatidylcholine lysophospholipase activity"/>
    <property type="evidence" value="ECO:0007669"/>
    <property type="project" value="TreeGrafter"/>
</dbReference>
<dbReference type="PANTHER" id="PTHR30383:SF5">
    <property type="entry name" value="SGNH HYDROLASE-TYPE ESTERASE DOMAIN-CONTAINING PROTEIN"/>
    <property type="match status" value="1"/>
</dbReference>
<dbReference type="Proteomes" id="UP000015527">
    <property type="component" value="Unassembled WGS sequence"/>
</dbReference>
<dbReference type="PANTHER" id="PTHR30383">
    <property type="entry name" value="THIOESTERASE 1/PROTEASE 1/LYSOPHOSPHOLIPASE L1"/>
    <property type="match status" value="1"/>
</dbReference>
<evidence type="ECO:0000313" key="4">
    <source>
        <dbReference type="Proteomes" id="UP000015527"/>
    </source>
</evidence>
<dbReference type="RefSeq" id="WP_021234292.1">
    <property type="nucleotide sequence ID" value="NZ_ATHL01000076.1"/>
</dbReference>
<dbReference type="AlphaFoldDB" id="T0J0F2"/>
<keyword evidence="4" id="KW-1185">Reference proteome</keyword>
<organism evidence="3 4">
    <name type="scientific">Novosphingobium lindaniclasticum LE124</name>
    <dbReference type="NCBI Taxonomy" id="1096930"/>
    <lineage>
        <taxon>Bacteria</taxon>
        <taxon>Pseudomonadati</taxon>
        <taxon>Pseudomonadota</taxon>
        <taxon>Alphaproteobacteria</taxon>
        <taxon>Sphingomonadales</taxon>
        <taxon>Sphingomonadaceae</taxon>
        <taxon>Novosphingobium</taxon>
    </lineage>
</organism>
<dbReference type="OrthoDB" id="9794725at2"/>
<feature type="signal peptide" evidence="1">
    <location>
        <begin position="1"/>
        <end position="19"/>
    </location>
</feature>
<protein>
    <recommendedName>
        <fullName evidence="2">SGNH hydrolase-type esterase domain-containing protein</fullName>
    </recommendedName>
</protein>
<dbReference type="SUPFAM" id="SSF52266">
    <property type="entry name" value="SGNH hydrolase"/>
    <property type="match status" value="1"/>
</dbReference>
<dbReference type="EMBL" id="ATHL01000076">
    <property type="protein sequence ID" value="EQB15399.1"/>
    <property type="molecule type" value="Genomic_DNA"/>
</dbReference>
<reference evidence="3 4" key="1">
    <citation type="journal article" date="2013" name="Genome Announc.">
        <title>Genome Sequence of Novosphingobium lindaniclasticum LE124T, Isolated from a Hexachlorocyclohexane Dumpsite.</title>
        <authorList>
            <person name="Saxena A."/>
            <person name="Nayyar N."/>
            <person name="Sangwan N."/>
            <person name="Kumari R."/>
            <person name="Khurana J.P."/>
            <person name="Lal R."/>
        </authorList>
    </citation>
    <scope>NUCLEOTIDE SEQUENCE [LARGE SCALE GENOMIC DNA]</scope>
    <source>
        <strain evidence="3 4">LE124</strain>
    </source>
</reference>
<dbReference type="eggNOG" id="COG2755">
    <property type="taxonomic scope" value="Bacteria"/>
</dbReference>
<dbReference type="Pfam" id="PF13472">
    <property type="entry name" value="Lipase_GDSL_2"/>
    <property type="match status" value="1"/>
</dbReference>
<keyword evidence="1" id="KW-0732">Signal</keyword>
<accession>T0J0F2</accession>
<evidence type="ECO:0000259" key="2">
    <source>
        <dbReference type="Pfam" id="PF13472"/>
    </source>
</evidence>
<comment type="caution">
    <text evidence="3">The sequence shown here is derived from an EMBL/GenBank/DDBJ whole genome shotgun (WGS) entry which is preliminary data.</text>
</comment>
<proteinExistence type="predicted"/>
<feature type="chain" id="PRO_5004577712" description="SGNH hydrolase-type esterase domain-containing protein" evidence="1">
    <location>
        <begin position="20"/>
        <end position="267"/>
    </location>
</feature>
<dbReference type="PATRIC" id="fig|1096930.3.peg.2440"/>
<dbReference type="InterPro" id="IPR051532">
    <property type="entry name" value="Ester_Hydrolysis_Enzymes"/>
</dbReference>
<evidence type="ECO:0000313" key="3">
    <source>
        <dbReference type="EMBL" id="EQB15399.1"/>
    </source>
</evidence>
<dbReference type="Gene3D" id="3.40.50.1110">
    <property type="entry name" value="SGNH hydrolase"/>
    <property type="match status" value="1"/>
</dbReference>
<feature type="domain" description="SGNH hydrolase-type esterase" evidence="2">
    <location>
        <begin position="85"/>
        <end position="250"/>
    </location>
</feature>
<evidence type="ECO:0000256" key="1">
    <source>
        <dbReference type="SAM" id="SignalP"/>
    </source>
</evidence>